<dbReference type="Gene3D" id="6.10.250.2470">
    <property type="match status" value="1"/>
</dbReference>
<dbReference type="InterPro" id="IPR018477">
    <property type="entry name" value="BICD"/>
</dbReference>
<dbReference type="GO" id="GO:0008093">
    <property type="term" value="F:cytoskeletal anchor activity"/>
    <property type="evidence" value="ECO:0007669"/>
    <property type="project" value="InterPro"/>
</dbReference>
<gene>
    <name evidence="8" type="ORF">JXQ802_LOCUS32867</name>
    <name evidence="9" type="ORF">JXQ802_LOCUS33102</name>
    <name evidence="5" type="ORF">PYM288_LOCUS21540</name>
    <name evidence="6" type="ORF">PYM288_LOCUS21665</name>
    <name evidence="7" type="ORF">ZHD862_LOCUS25997</name>
</gene>
<evidence type="ECO:0000313" key="10">
    <source>
        <dbReference type="Proteomes" id="UP000663854"/>
    </source>
</evidence>
<reference evidence="6" key="1">
    <citation type="submission" date="2021-02" db="EMBL/GenBank/DDBJ databases">
        <authorList>
            <person name="Nowell W R."/>
        </authorList>
    </citation>
    <scope>NUCLEOTIDE SEQUENCE</scope>
</reference>
<feature type="coiled-coil region" evidence="3">
    <location>
        <begin position="405"/>
        <end position="432"/>
    </location>
</feature>
<accession>A0A814RX45</accession>
<evidence type="ECO:0000313" key="11">
    <source>
        <dbReference type="Proteomes" id="UP000663870"/>
    </source>
</evidence>
<evidence type="ECO:0000313" key="8">
    <source>
        <dbReference type="EMBL" id="CAF1365647.1"/>
    </source>
</evidence>
<keyword evidence="2 3" id="KW-0175">Coiled coil</keyword>
<evidence type="ECO:0008006" key="12">
    <source>
        <dbReference type="Google" id="ProtNLM"/>
    </source>
</evidence>
<feature type="region of interest" description="Disordered" evidence="4">
    <location>
        <begin position="261"/>
        <end position="292"/>
    </location>
</feature>
<comment type="caution">
    <text evidence="6">The sequence shown here is derived from an EMBL/GenBank/DDBJ whole genome shotgun (WGS) entry which is preliminary data.</text>
</comment>
<dbReference type="Proteomes" id="UP000663854">
    <property type="component" value="Unassembled WGS sequence"/>
</dbReference>
<name>A0A814RX45_9BILA</name>
<dbReference type="GO" id="GO:0034452">
    <property type="term" value="F:dynactin binding"/>
    <property type="evidence" value="ECO:0007669"/>
    <property type="project" value="TreeGrafter"/>
</dbReference>
<feature type="compositionally biased region" description="Low complexity" evidence="4">
    <location>
        <begin position="720"/>
        <end position="732"/>
    </location>
</feature>
<dbReference type="PANTHER" id="PTHR31233">
    <property type="entry name" value="BICAUDAL D FAMILY MEMBER"/>
    <property type="match status" value="1"/>
</dbReference>
<dbReference type="EMBL" id="CAJNOT010001910">
    <property type="protein sequence ID" value="CAF1262888.1"/>
    <property type="molecule type" value="Genomic_DNA"/>
</dbReference>
<evidence type="ECO:0000256" key="1">
    <source>
        <dbReference type="ARBA" id="ARBA00010061"/>
    </source>
</evidence>
<dbReference type="EMBL" id="CAJNOH010000859">
    <property type="protein sequence ID" value="CAF1137598.1"/>
    <property type="molecule type" value="Genomic_DNA"/>
</dbReference>
<dbReference type="PANTHER" id="PTHR31233:SF6">
    <property type="entry name" value="PROTEIN BICAUDAL D"/>
    <property type="match status" value="1"/>
</dbReference>
<protein>
    <recommendedName>
        <fullName evidence="12">Protein bicaudal D</fullName>
    </recommendedName>
</protein>
<evidence type="ECO:0000313" key="6">
    <source>
        <dbReference type="EMBL" id="CAF1140182.1"/>
    </source>
</evidence>
<evidence type="ECO:0000256" key="3">
    <source>
        <dbReference type="SAM" id="Coils"/>
    </source>
</evidence>
<evidence type="ECO:0000313" key="9">
    <source>
        <dbReference type="EMBL" id="CAF1370087.1"/>
    </source>
</evidence>
<feature type="region of interest" description="Disordered" evidence="4">
    <location>
        <begin position="720"/>
        <end position="743"/>
    </location>
</feature>
<dbReference type="GO" id="GO:0005794">
    <property type="term" value="C:Golgi apparatus"/>
    <property type="evidence" value="ECO:0007669"/>
    <property type="project" value="TreeGrafter"/>
</dbReference>
<evidence type="ECO:0000313" key="7">
    <source>
        <dbReference type="EMBL" id="CAF1262888.1"/>
    </source>
</evidence>
<dbReference type="GO" id="GO:0005829">
    <property type="term" value="C:cytosol"/>
    <property type="evidence" value="ECO:0007669"/>
    <property type="project" value="TreeGrafter"/>
</dbReference>
<evidence type="ECO:0000256" key="2">
    <source>
        <dbReference type="ARBA" id="ARBA00023054"/>
    </source>
</evidence>
<evidence type="ECO:0000256" key="4">
    <source>
        <dbReference type="SAM" id="MobiDB-lite"/>
    </source>
</evidence>
<keyword evidence="11" id="KW-1185">Reference proteome</keyword>
<dbReference type="GO" id="GO:0070840">
    <property type="term" value="F:dynein complex binding"/>
    <property type="evidence" value="ECO:0007669"/>
    <property type="project" value="InterPro"/>
</dbReference>
<organism evidence="6 10">
    <name type="scientific">Rotaria sordida</name>
    <dbReference type="NCBI Taxonomy" id="392033"/>
    <lineage>
        <taxon>Eukaryota</taxon>
        <taxon>Metazoa</taxon>
        <taxon>Spiralia</taxon>
        <taxon>Gnathifera</taxon>
        <taxon>Rotifera</taxon>
        <taxon>Eurotatoria</taxon>
        <taxon>Bdelloidea</taxon>
        <taxon>Philodinida</taxon>
        <taxon>Philodinidae</taxon>
        <taxon>Rotaria</taxon>
    </lineage>
</organism>
<feature type="coiled-coil region" evidence="3">
    <location>
        <begin position="27"/>
        <end position="240"/>
    </location>
</feature>
<feature type="compositionally biased region" description="Acidic residues" evidence="4">
    <location>
        <begin position="271"/>
        <end position="282"/>
    </location>
</feature>
<dbReference type="EMBL" id="CAJNOH010000872">
    <property type="protein sequence ID" value="CAF1140182.1"/>
    <property type="molecule type" value="Genomic_DNA"/>
</dbReference>
<dbReference type="GO" id="GO:0070507">
    <property type="term" value="P:regulation of microtubule cytoskeleton organization"/>
    <property type="evidence" value="ECO:0007669"/>
    <property type="project" value="TreeGrafter"/>
</dbReference>
<dbReference type="Proteomes" id="UP000663864">
    <property type="component" value="Unassembled WGS sequence"/>
</dbReference>
<dbReference type="Proteomes" id="UP000663870">
    <property type="component" value="Unassembled WGS sequence"/>
</dbReference>
<dbReference type="EMBL" id="CAJNOL010001471">
    <property type="protein sequence ID" value="CAF1365647.1"/>
    <property type="molecule type" value="Genomic_DNA"/>
</dbReference>
<dbReference type="GO" id="GO:0072393">
    <property type="term" value="P:microtubule anchoring at microtubule organizing center"/>
    <property type="evidence" value="ECO:0007669"/>
    <property type="project" value="TreeGrafter"/>
</dbReference>
<proteinExistence type="inferred from homology"/>
<sequence length="764" mass="88422">MTSTEDEDPYAQIAKLHSANLQAAEYGLALIDEKKVLELQHKELENEHELLKLEFEQLKIQLKTLQANKREETLKGETNEETLLNEKQTREKYLMEEIARHEHELRLLKHDNERLQTENEKISLNYQELTDRIHELDELKVKLKYELKETKAQEQRLIDANTELEEDNVALQQQVQKLRENLIDFDGLKHENKQLQENIDDVHRMMKELESLKGIAESQLIELHNNLRDEREQKHIYKQQLDHRIQQESRRNLDTLRMTLNGHSSTHTDDDYLIEGDDDIEDDTSRVPSSTDYSDMLDNDQQEQQPVGNLFSEIHGNEIRKLELECLQLAQIKSSLDNQLLTINEKTKILSHKIQHLMDIILPNKQISSEPISDDTDHLLVTALDSIEQIDSIINKNLHLFNGDQDLLKKKSDEQENLIMKLKQDNNILMKQCNDTQILFSKNHDNLMNLSEELGILHNYLYTSIGLSNSTNDLETRKQQLLNSNNKIIDPSINQHILDILQEQVKQFKQSFDHILSHIKQQSKEQLSNNENINPANELPNDTKELQDQIIKLRSLLTTKREQIGTLRTVLKANKQTAEVALANLKSKYENEKLIVTETMSKLRNELKSLKEDAATFASLRAMFAARCDEYVTQLDELQRQVHAAEEEKKTLNSLLRMAIEQKLALTQKLEDLEMDNERAHNTVTVSKRTHHANTNISSSILTSSVSSGSPLGLLTTASVNNNNNTNANQNTGPTQETRRGRFIPPRMMQALASSRNQQQQNKR</sequence>
<comment type="similarity">
    <text evidence="1">Belongs to the BicD family.</text>
</comment>
<dbReference type="Pfam" id="PF09730">
    <property type="entry name" value="BicD"/>
    <property type="match status" value="2"/>
</dbReference>
<evidence type="ECO:0000313" key="5">
    <source>
        <dbReference type="EMBL" id="CAF1137598.1"/>
    </source>
</evidence>
<dbReference type="EMBL" id="CAJNOL010001493">
    <property type="protein sequence ID" value="CAF1370087.1"/>
    <property type="molecule type" value="Genomic_DNA"/>
</dbReference>
<dbReference type="AlphaFoldDB" id="A0A814RX45"/>
<feature type="coiled-coil region" evidence="3">
    <location>
        <begin position="568"/>
        <end position="683"/>
    </location>
</feature>